<name>A0ABN7P234_TIMPD</name>
<dbReference type="EMBL" id="CAJPIN010009570">
    <property type="protein sequence ID" value="CAG2059443.1"/>
    <property type="molecule type" value="Genomic_DNA"/>
</dbReference>
<reference evidence="1" key="1">
    <citation type="submission" date="2021-03" db="EMBL/GenBank/DDBJ databases">
        <authorList>
            <person name="Tran Van P."/>
        </authorList>
    </citation>
    <scope>NUCLEOTIDE SEQUENCE</scope>
</reference>
<protein>
    <submittedName>
        <fullName evidence="1">Uncharacterized protein</fullName>
    </submittedName>
</protein>
<gene>
    <name evidence="1" type="ORF">TPAB3V08_LOCUS6406</name>
</gene>
<sequence length="71" mass="8038">MNEEVPWSRDDSWIAPRKTSGDAARKQKFRIFTEGASFGDTLFVVLAFPSFSGEEDPSPLFRVIETPENTK</sequence>
<comment type="caution">
    <text evidence="1">The sequence shown here is derived from an EMBL/GenBank/DDBJ whole genome shotgun (WGS) entry which is preliminary data.</text>
</comment>
<dbReference type="Proteomes" id="UP001153148">
    <property type="component" value="Unassembled WGS sequence"/>
</dbReference>
<proteinExistence type="predicted"/>
<evidence type="ECO:0000313" key="1">
    <source>
        <dbReference type="EMBL" id="CAG2059443.1"/>
    </source>
</evidence>
<keyword evidence="2" id="KW-1185">Reference proteome</keyword>
<organism evidence="1 2">
    <name type="scientific">Timema podura</name>
    <name type="common">Walking stick</name>
    <dbReference type="NCBI Taxonomy" id="61482"/>
    <lineage>
        <taxon>Eukaryota</taxon>
        <taxon>Metazoa</taxon>
        <taxon>Ecdysozoa</taxon>
        <taxon>Arthropoda</taxon>
        <taxon>Hexapoda</taxon>
        <taxon>Insecta</taxon>
        <taxon>Pterygota</taxon>
        <taxon>Neoptera</taxon>
        <taxon>Polyneoptera</taxon>
        <taxon>Phasmatodea</taxon>
        <taxon>Timematodea</taxon>
        <taxon>Timematoidea</taxon>
        <taxon>Timematidae</taxon>
        <taxon>Timema</taxon>
    </lineage>
</organism>
<accession>A0ABN7P234</accession>
<evidence type="ECO:0000313" key="2">
    <source>
        <dbReference type="Proteomes" id="UP001153148"/>
    </source>
</evidence>